<comment type="caution">
    <text evidence="2">The sequence shown here is derived from an EMBL/GenBank/DDBJ whole genome shotgun (WGS) entry which is preliminary data.</text>
</comment>
<evidence type="ECO:0000259" key="1">
    <source>
        <dbReference type="Pfam" id="PF08532"/>
    </source>
</evidence>
<dbReference type="GO" id="GO:0005975">
    <property type="term" value="P:carbohydrate metabolic process"/>
    <property type="evidence" value="ECO:0007669"/>
    <property type="project" value="InterPro"/>
</dbReference>
<accession>A0A3N3DQM7</accession>
<dbReference type="Gene3D" id="3.40.50.880">
    <property type="match status" value="1"/>
</dbReference>
<feature type="domain" description="Beta-galactosidase trimerisation" evidence="1">
    <location>
        <begin position="345"/>
        <end position="415"/>
    </location>
</feature>
<evidence type="ECO:0000313" key="2">
    <source>
        <dbReference type="EMBL" id="ROV56478.1"/>
    </source>
</evidence>
<dbReference type="InterPro" id="IPR017853">
    <property type="entry name" value="GH"/>
</dbReference>
<dbReference type="Pfam" id="PF08532">
    <property type="entry name" value="Glyco_hydro_42M"/>
    <property type="match status" value="1"/>
</dbReference>
<dbReference type="Proteomes" id="UP000278792">
    <property type="component" value="Unassembled WGS sequence"/>
</dbReference>
<dbReference type="GO" id="GO:0004565">
    <property type="term" value="F:beta-galactosidase activity"/>
    <property type="evidence" value="ECO:0007669"/>
    <property type="project" value="InterPro"/>
</dbReference>
<protein>
    <submittedName>
        <fullName evidence="2">Beta-galactosidase</fullName>
    </submittedName>
</protein>
<proteinExistence type="predicted"/>
<dbReference type="InterPro" id="IPR013738">
    <property type="entry name" value="Beta_galactosidase_Trimer"/>
</dbReference>
<dbReference type="AlphaFoldDB" id="A0A3N3DQM7"/>
<dbReference type="InterPro" id="IPR028212">
    <property type="entry name" value="GHL6"/>
</dbReference>
<dbReference type="SUPFAM" id="SSF52317">
    <property type="entry name" value="Class I glutamine amidotransferase-like"/>
    <property type="match status" value="1"/>
</dbReference>
<dbReference type="RefSeq" id="WP_123783929.1">
    <property type="nucleotide sequence ID" value="NZ_RKIK01000178.1"/>
</dbReference>
<dbReference type="Pfam" id="PF14871">
    <property type="entry name" value="GHL6"/>
    <property type="match status" value="1"/>
</dbReference>
<feature type="non-terminal residue" evidence="2">
    <location>
        <position position="629"/>
    </location>
</feature>
<dbReference type="InterPro" id="IPR029062">
    <property type="entry name" value="Class_I_gatase-like"/>
</dbReference>
<sequence length="629" mass="71932">MEEFATVLEKAHVNSVTCFARCHHGYNYYDSKINPERNHPNLENRNLLASQIEALRSRGIRVPIYTTVQWDEYTSMHNPEWHVIGEKGEMTAGLYDATFCRTLCVNTPYRDYLKNHIGEIFSQFEVTGLFLDIVKVIDCSCRWCRAGMKEQQLNPSIQADRLKYAIEMMKEFKDDMSQHIRSFNPECEIFYNQGHISPDTRESIHNYSHLEVESLPTGMWGYNHFPTVVRYARTLGHDFIGMTGKFATDWGDMHSFKNQAALDFEIMHILAMNGKCSIGDQLHPNGKISQATYDMIGQSYEKVEKVEQWCRGATAKTDIGVLNPEEFQLTIEFWDQAKVLHGVTRILVEAGHQFDIIDTKADFSQYKLLILPDEIRVDAKLDTQLRNYVDNGGKLIVSHKSGLKPSTNEFSSDLYGVEFIGDAPFSPDYLMPSDSIGKSLSKTEHVMYKRGVEVAPLHGATTLCNVIKPYFNRTWEHYCSHKHTPSSGEVGYPGVIQQGNVIYFAHPVFNQYVQNAPIWIKKIVLDAIDMLLPQPLLRHTGPSSLIAAVNEQTEHQRAVLHLLHYIPERKSDETMIVEDVIPLHELSLSLKLDHAIASVKTIPENVHLDYQIIDDRLEFTLDKLNGHQI</sequence>
<dbReference type="CDD" id="cd03143">
    <property type="entry name" value="A4_beta-galactosidase_middle_domain"/>
    <property type="match status" value="1"/>
</dbReference>
<organism evidence="2 3">
    <name type="scientific">Vibrio ponticus</name>
    <dbReference type="NCBI Taxonomy" id="265668"/>
    <lineage>
        <taxon>Bacteria</taxon>
        <taxon>Pseudomonadati</taxon>
        <taxon>Pseudomonadota</taxon>
        <taxon>Gammaproteobacteria</taxon>
        <taxon>Vibrionales</taxon>
        <taxon>Vibrionaceae</taxon>
        <taxon>Vibrio</taxon>
    </lineage>
</organism>
<dbReference type="Gene3D" id="3.20.20.80">
    <property type="entry name" value="Glycosidases"/>
    <property type="match status" value="1"/>
</dbReference>
<gene>
    <name evidence="2" type="ORF">EGH82_23455</name>
</gene>
<dbReference type="SUPFAM" id="SSF51445">
    <property type="entry name" value="(Trans)glycosidases"/>
    <property type="match status" value="1"/>
</dbReference>
<evidence type="ECO:0000313" key="3">
    <source>
        <dbReference type="Proteomes" id="UP000278792"/>
    </source>
</evidence>
<dbReference type="EMBL" id="RKIK01000178">
    <property type="protein sequence ID" value="ROV56478.1"/>
    <property type="molecule type" value="Genomic_DNA"/>
</dbReference>
<name>A0A3N3DQM7_9VIBR</name>
<reference evidence="2 3" key="1">
    <citation type="submission" date="2018-11" db="EMBL/GenBank/DDBJ databases">
        <title>Vibrio ponticus strain CAIM 1751 pathogenic for the snapper Lutjanus guttatus.</title>
        <authorList>
            <person name="Soto-Rodriguez S."/>
            <person name="Lozano-Olvera R."/>
            <person name="Gomez-Gil B."/>
        </authorList>
    </citation>
    <scope>NUCLEOTIDE SEQUENCE [LARGE SCALE GENOMIC DNA]</scope>
    <source>
        <strain evidence="2 3">CAIM 1751</strain>
    </source>
</reference>